<dbReference type="EMBL" id="LGRB01000022">
    <property type="protein sequence ID" value="OCT44025.1"/>
    <property type="molecule type" value="Genomic_DNA"/>
</dbReference>
<dbReference type="OrthoDB" id="5273928at2759"/>
<feature type="region of interest" description="Disordered" evidence="1">
    <location>
        <begin position="1"/>
        <end position="23"/>
    </location>
</feature>
<sequence>MSFNQSQGPKRGPSGRGRLYNYASPSPFTTQVAEKKFDPESGQVYSEVEVRASRTKHLDWIREFSTPRAVIKPAPSDKGARSLANMARAKVVTEFSNLAPEHFASIPWTMAENIWEHVVATRAETFHAWRTLATVYSEAEEFGQRRYRYFIRLKQPSLPLTDYYRGITSPELKWLTCLRVCPQQLLTHDLVSVHAITNLAVLDVSNTGNEYSEVGSSFDERLMLSWTQLAASGQAFQHLRVLMFGWQATLDRWIFKYTQRFPSLCHIIVTDCPHMHQKNRAVWEKASQTAGWEARHAKRSAKSLRPIIRSEDFHAGSISGCYYESQDLFNQLAHSRRPNLTQQLPILEIWLGAPRPWSHIVDDFPGHRTIWFDRVFTPRQPGTEEIGVGSNCEQPKRNRNEEQAAPGTASPPPKRGPTTRPAMRPVRKNLADMLQEFKA</sequence>
<evidence type="ECO:0000313" key="3">
    <source>
        <dbReference type="Proteomes" id="UP000094526"/>
    </source>
</evidence>
<accession>A0A1C1C667</accession>
<protein>
    <submittedName>
        <fullName evidence="2">CBS domain-containing protein</fullName>
    </submittedName>
</protein>
<reference evidence="3" key="1">
    <citation type="submission" date="2015-07" db="EMBL/GenBank/DDBJ databases">
        <authorList>
            <person name="Teixeira M.M."/>
            <person name="Souza R.C."/>
            <person name="Almeida L.G."/>
            <person name="Vicente V.A."/>
            <person name="de Hoog S."/>
            <person name="Bocca A.L."/>
            <person name="de Almeida S.R."/>
            <person name="Vasconcelos A.T."/>
            <person name="Felipe M.S."/>
        </authorList>
    </citation>
    <scope>NUCLEOTIDE SEQUENCE [LARGE SCALE GENOMIC DNA]</scope>
    <source>
        <strain evidence="3">KSF</strain>
    </source>
</reference>
<gene>
    <name evidence="2" type="ORF">CLCR_00100</name>
</gene>
<proteinExistence type="predicted"/>
<dbReference type="VEuPathDB" id="FungiDB:G647_02022"/>
<name>A0A1C1C667_9EURO</name>
<dbReference type="VEuPathDB" id="FungiDB:CLCR_00100"/>
<organism evidence="2 3">
    <name type="scientific">Cladophialophora carrionii</name>
    <dbReference type="NCBI Taxonomy" id="86049"/>
    <lineage>
        <taxon>Eukaryota</taxon>
        <taxon>Fungi</taxon>
        <taxon>Dikarya</taxon>
        <taxon>Ascomycota</taxon>
        <taxon>Pezizomycotina</taxon>
        <taxon>Eurotiomycetes</taxon>
        <taxon>Chaetothyriomycetidae</taxon>
        <taxon>Chaetothyriales</taxon>
        <taxon>Herpotrichiellaceae</taxon>
        <taxon>Cladophialophora</taxon>
    </lineage>
</organism>
<dbReference type="eggNOG" id="ENOG502SDT6">
    <property type="taxonomic scope" value="Eukaryota"/>
</dbReference>
<feature type="region of interest" description="Disordered" evidence="1">
    <location>
        <begin position="382"/>
        <end position="439"/>
    </location>
</feature>
<evidence type="ECO:0000256" key="1">
    <source>
        <dbReference type="SAM" id="MobiDB-lite"/>
    </source>
</evidence>
<keyword evidence="3" id="KW-1185">Reference proteome</keyword>
<dbReference type="Proteomes" id="UP000094526">
    <property type="component" value="Unassembled WGS sequence"/>
</dbReference>
<dbReference type="AlphaFoldDB" id="A0A1C1C667"/>
<comment type="caution">
    <text evidence="2">The sequence shown here is derived from an EMBL/GenBank/DDBJ whole genome shotgun (WGS) entry which is preliminary data.</text>
</comment>
<evidence type="ECO:0000313" key="2">
    <source>
        <dbReference type="EMBL" id="OCT44025.1"/>
    </source>
</evidence>